<evidence type="ECO:0000313" key="12">
    <source>
        <dbReference type="EMBL" id="CAJ0959989.1"/>
    </source>
</evidence>
<feature type="transmembrane region" description="Helical" evidence="10">
    <location>
        <begin position="125"/>
        <end position="147"/>
    </location>
</feature>
<dbReference type="InterPro" id="IPR017452">
    <property type="entry name" value="GPCR_Rhodpsn_7TM"/>
</dbReference>
<evidence type="ECO:0000256" key="3">
    <source>
        <dbReference type="ARBA" id="ARBA00022692"/>
    </source>
</evidence>
<keyword evidence="2" id="KW-1003">Cell membrane</keyword>
<keyword evidence="8" id="KW-0807">Transducer</keyword>
<evidence type="ECO:0000256" key="8">
    <source>
        <dbReference type="ARBA" id="ARBA00023224"/>
    </source>
</evidence>
<gene>
    <name evidence="12" type="ORF">RIMI_LOCUS17078570</name>
</gene>
<evidence type="ECO:0000256" key="4">
    <source>
        <dbReference type="ARBA" id="ARBA00022989"/>
    </source>
</evidence>
<evidence type="ECO:0000256" key="10">
    <source>
        <dbReference type="SAM" id="Phobius"/>
    </source>
</evidence>
<dbReference type="PROSITE" id="PS50262">
    <property type="entry name" value="G_PROTEIN_RECEP_F1_2"/>
    <property type="match status" value="1"/>
</dbReference>
<organism evidence="12 13">
    <name type="scientific">Ranitomeya imitator</name>
    <name type="common">mimic poison frog</name>
    <dbReference type="NCBI Taxonomy" id="111125"/>
    <lineage>
        <taxon>Eukaryota</taxon>
        <taxon>Metazoa</taxon>
        <taxon>Chordata</taxon>
        <taxon>Craniata</taxon>
        <taxon>Vertebrata</taxon>
        <taxon>Euteleostomi</taxon>
        <taxon>Amphibia</taxon>
        <taxon>Batrachia</taxon>
        <taxon>Anura</taxon>
        <taxon>Neobatrachia</taxon>
        <taxon>Hyloidea</taxon>
        <taxon>Dendrobatidae</taxon>
        <taxon>Dendrobatinae</taxon>
        <taxon>Ranitomeya</taxon>
    </lineage>
</organism>
<keyword evidence="13" id="KW-1185">Reference proteome</keyword>
<feature type="region of interest" description="Disordered" evidence="9">
    <location>
        <begin position="443"/>
        <end position="464"/>
    </location>
</feature>
<dbReference type="CDD" id="cd15220">
    <property type="entry name" value="7tmA_GPR61_GPR62-like"/>
    <property type="match status" value="1"/>
</dbReference>
<dbReference type="PANTHER" id="PTHR22752:SF11">
    <property type="entry name" value="G-PROTEIN COUPLED RECEPTOR 62"/>
    <property type="match status" value="1"/>
</dbReference>
<keyword evidence="4 10" id="KW-1133">Transmembrane helix</keyword>
<evidence type="ECO:0000256" key="7">
    <source>
        <dbReference type="ARBA" id="ARBA00023170"/>
    </source>
</evidence>
<dbReference type="Pfam" id="PF00001">
    <property type="entry name" value="7tm_1"/>
    <property type="match status" value="1"/>
</dbReference>
<dbReference type="EMBL" id="CAUEEQ010049005">
    <property type="protein sequence ID" value="CAJ0959989.1"/>
    <property type="molecule type" value="Genomic_DNA"/>
</dbReference>
<evidence type="ECO:0000256" key="6">
    <source>
        <dbReference type="ARBA" id="ARBA00023136"/>
    </source>
</evidence>
<evidence type="ECO:0000259" key="11">
    <source>
        <dbReference type="PROSITE" id="PS50262"/>
    </source>
</evidence>
<comment type="caution">
    <text evidence="12">The sequence shown here is derived from an EMBL/GenBank/DDBJ whole genome shotgun (WGS) entry which is preliminary data.</text>
</comment>
<evidence type="ECO:0000256" key="2">
    <source>
        <dbReference type="ARBA" id="ARBA00022475"/>
    </source>
</evidence>
<dbReference type="InterPro" id="IPR000276">
    <property type="entry name" value="GPCR_Rhodpsn"/>
</dbReference>
<feature type="transmembrane region" description="Helical" evidence="10">
    <location>
        <begin position="159"/>
        <end position="179"/>
    </location>
</feature>
<dbReference type="Proteomes" id="UP001176940">
    <property type="component" value="Unassembled WGS sequence"/>
</dbReference>
<feature type="transmembrane region" description="Helical" evidence="10">
    <location>
        <begin position="335"/>
        <end position="354"/>
    </location>
</feature>
<reference evidence="12" key="1">
    <citation type="submission" date="2023-07" db="EMBL/GenBank/DDBJ databases">
        <authorList>
            <person name="Stuckert A."/>
        </authorList>
    </citation>
    <scope>NUCLEOTIDE SEQUENCE</scope>
</reference>
<keyword evidence="6 10" id="KW-0472">Membrane</keyword>
<keyword evidence="5" id="KW-0297">G-protein coupled receptor</keyword>
<evidence type="ECO:0000256" key="9">
    <source>
        <dbReference type="SAM" id="MobiDB-lite"/>
    </source>
</evidence>
<dbReference type="PANTHER" id="PTHR22752">
    <property type="entry name" value="G PROTEIN-COUPLED RECEPTOR"/>
    <property type="match status" value="1"/>
</dbReference>
<sequence>MLRGSAADMTDASRALLHWLAPPVTGPGMADPCVNGSGNCSPGWPAPLGAAEGIPRYLGLLLMLLLDVVAVAGNVAVAAVILKTPRLRKFLFVVHLCIIDALAALTVMPLGMVASWVAFGESLCQAYISLEVCLSSASILTVSAIHIERYYYIVHPMRYEVKMTLGLAISVLVFIWFQASLTSTVPFLSQHVGSASLGNATRCSLQRNAGGHKKVFVTFFVVVYFVLPLVIILTVYCNVFKVARIAAMQHGPIPSWAASPRQRSNSTGSQTNIVPGNRSHRGSPDRTLGGAKAAFTLMIIGGQFVMCWFPYFVYHVHNALGNGSYKGPASKWENIVKWLAYTSFTVNPFFYGCLNRQIRTELARIPKCFLKQSLDEQLGLSSHEGSVEENFLQFLQRTSCVVERRNSFPTSSTSKLLVNQSTLSFRIPGQILEETPELLEHDPSDGFRSMQMCPRQGNNLGTTK</sequence>
<feature type="region of interest" description="Disordered" evidence="9">
    <location>
        <begin position="257"/>
        <end position="285"/>
    </location>
</feature>
<proteinExistence type="predicted"/>
<feature type="transmembrane region" description="Helical" evidence="10">
    <location>
        <begin position="57"/>
        <end position="81"/>
    </location>
</feature>
<name>A0ABN9M6A7_9NEOB</name>
<dbReference type="PRINTS" id="PR00237">
    <property type="entry name" value="GPCRRHODOPSN"/>
</dbReference>
<keyword evidence="3 10" id="KW-0812">Transmembrane</keyword>
<accession>A0ABN9M6A7</accession>
<evidence type="ECO:0000256" key="5">
    <source>
        <dbReference type="ARBA" id="ARBA00023040"/>
    </source>
</evidence>
<evidence type="ECO:0000313" key="13">
    <source>
        <dbReference type="Proteomes" id="UP001176940"/>
    </source>
</evidence>
<evidence type="ECO:0000256" key="1">
    <source>
        <dbReference type="ARBA" id="ARBA00004651"/>
    </source>
</evidence>
<comment type="subcellular location">
    <subcellularLocation>
        <location evidence="1">Cell membrane</location>
        <topology evidence="1">Multi-pass membrane protein</topology>
    </subcellularLocation>
</comment>
<dbReference type="SUPFAM" id="SSF81321">
    <property type="entry name" value="Family A G protein-coupled receptor-like"/>
    <property type="match status" value="1"/>
</dbReference>
<protein>
    <recommendedName>
        <fullName evidence="11">G-protein coupled receptors family 1 profile domain-containing protein</fullName>
    </recommendedName>
</protein>
<feature type="transmembrane region" description="Helical" evidence="10">
    <location>
        <begin position="293"/>
        <end position="315"/>
    </location>
</feature>
<feature type="transmembrane region" description="Helical" evidence="10">
    <location>
        <begin position="93"/>
        <end position="119"/>
    </location>
</feature>
<keyword evidence="7" id="KW-0675">Receptor</keyword>
<feature type="domain" description="G-protein coupled receptors family 1 profile" evidence="11">
    <location>
        <begin position="73"/>
        <end position="351"/>
    </location>
</feature>
<feature type="compositionally biased region" description="Polar residues" evidence="9">
    <location>
        <begin position="261"/>
        <end position="274"/>
    </location>
</feature>
<dbReference type="Gene3D" id="1.20.1070.10">
    <property type="entry name" value="Rhodopsin 7-helix transmembrane proteins"/>
    <property type="match status" value="1"/>
</dbReference>
<feature type="transmembrane region" description="Helical" evidence="10">
    <location>
        <begin position="215"/>
        <end position="239"/>
    </location>
</feature>